<dbReference type="SUPFAM" id="SSF161098">
    <property type="entry name" value="MetI-like"/>
    <property type="match status" value="1"/>
</dbReference>
<dbReference type="GO" id="GO:0005886">
    <property type="term" value="C:plasma membrane"/>
    <property type="evidence" value="ECO:0007669"/>
    <property type="project" value="UniProtKB-SubCell"/>
</dbReference>
<dbReference type="RefSeq" id="WP_097009765.1">
    <property type="nucleotide sequence ID" value="NZ_OBEJ01000004.1"/>
</dbReference>
<keyword evidence="4 5" id="KW-0472">Membrane</keyword>
<keyword evidence="2 5" id="KW-0812">Transmembrane</keyword>
<feature type="region of interest" description="Disordered" evidence="6">
    <location>
        <begin position="320"/>
        <end position="350"/>
    </location>
</feature>
<evidence type="ECO:0000256" key="2">
    <source>
        <dbReference type="ARBA" id="ARBA00022692"/>
    </source>
</evidence>
<dbReference type="Gene3D" id="1.10.3720.10">
    <property type="entry name" value="MetI-like"/>
    <property type="match status" value="1"/>
</dbReference>
<evidence type="ECO:0000256" key="3">
    <source>
        <dbReference type="ARBA" id="ARBA00022989"/>
    </source>
</evidence>
<dbReference type="PROSITE" id="PS50928">
    <property type="entry name" value="ABC_TM1"/>
    <property type="match status" value="1"/>
</dbReference>
<dbReference type="Pfam" id="PF00528">
    <property type="entry name" value="BPD_transp_1"/>
    <property type="match status" value="1"/>
</dbReference>
<keyword evidence="3 5" id="KW-1133">Transmembrane helix</keyword>
<dbReference type="InterPro" id="IPR000515">
    <property type="entry name" value="MetI-like"/>
</dbReference>
<dbReference type="EMBL" id="OBEJ01000004">
    <property type="protein sequence ID" value="SNZ17056.1"/>
    <property type="molecule type" value="Genomic_DNA"/>
</dbReference>
<evidence type="ECO:0000256" key="4">
    <source>
        <dbReference type="ARBA" id="ARBA00023136"/>
    </source>
</evidence>
<keyword evidence="5" id="KW-0813">Transport</keyword>
<reference evidence="8 9" key="1">
    <citation type="submission" date="2017-09" db="EMBL/GenBank/DDBJ databases">
        <authorList>
            <person name="Ehlers B."/>
            <person name="Leendertz F.H."/>
        </authorList>
    </citation>
    <scope>NUCLEOTIDE SEQUENCE [LARGE SCALE GENOMIC DNA]</scope>
    <source>
        <strain evidence="8 9">DSM 27208</strain>
    </source>
</reference>
<dbReference type="InterPro" id="IPR023076">
    <property type="entry name" value="HMG_CoA_Rdtase_CS"/>
</dbReference>
<feature type="transmembrane region" description="Helical" evidence="5">
    <location>
        <begin position="117"/>
        <end position="139"/>
    </location>
</feature>
<evidence type="ECO:0000313" key="8">
    <source>
        <dbReference type="EMBL" id="SNZ17056.1"/>
    </source>
</evidence>
<dbReference type="AlphaFoldDB" id="A0A285PA97"/>
<feature type="transmembrane region" description="Helical" evidence="5">
    <location>
        <begin position="53"/>
        <end position="72"/>
    </location>
</feature>
<keyword evidence="9" id="KW-1185">Reference proteome</keyword>
<gene>
    <name evidence="8" type="ORF">SAMN06269185_2870</name>
</gene>
<sequence length="350" mass="37829">MGTDDTTYDGEESSPFTSQAEYDATAADVFEELIEVWVVAPMKVIWNDIRGRFGILIIAIYLLMGTVGVAFWPTPSLSQAPRLVQPFENMRYPLGTDAFGQDLLGLMIHSTPAMLKMILSGAIFGGVMGIAVGLVAGYMGGTVDKVLMTVTDTFGSIPGLPLLLILVALIEPTNPWLVGIVLNIQGWAGGSRGIRGQTLALRNKEYVEASRSMGQSTSNVLFKEILPELMPMIVIGFLGGATSIISASVGLYFLGILPYSTQNWGVVLNQAYMQSGALYSLEAAHWLLVPLFTITFLNFGFVLLAQSLDQVFNPRVRARHEARKQSADDGPQGPQNDEFADDAATQVGVQ</sequence>
<evidence type="ECO:0000259" key="7">
    <source>
        <dbReference type="PROSITE" id="PS50928"/>
    </source>
</evidence>
<dbReference type="PANTHER" id="PTHR42729">
    <property type="entry name" value="OLIGO/DIPEPTIDE TRANSPORT, PERMEASE PROTEIN (DPPC-2)"/>
    <property type="match status" value="1"/>
</dbReference>
<organism evidence="8 9">
    <name type="scientific">Natronoarchaeum philippinense</name>
    <dbReference type="NCBI Taxonomy" id="558529"/>
    <lineage>
        <taxon>Archaea</taxon>
        <taxon>Methanobacteriati</taxon>
        <taxon>Methanobacteriota</taxon>
        <taxon>Stenosarchaea group</taxon>
        <taxon>Halobacteria</taxon>
        <taxon>Halobacteriales</taxon>
        <taxon>Natronoarchaeaceae</taxon>
    </lineage>
</organism>
<dbReference type="PROSITE" id="PS00318">
    <property type="entry name" value="HMG_COA_REDUCTASE_2"/>
    <property type="match status" value="1"/>
</dbReference>
<evidence type="ECO:0000256" key="5">
    <source>
        <dbReference type="RuleBase" id="RU363032"/>
    </source>
</evidence>
<dbReference type="GO" id="GO:0055085">
    <property type="term" value="P:transmembrane transport"/>
    <property type="evidence" value="ECO:0007669"/>
    <property type="project" value="InterPro"/>
</dbReference>
<protein>
    <submittedName>
        <fullName evidence="8">Peptide/nickel transport system permease protein</fullName>
    </submittedName>
</protein>
<feature type="transmembrane region" description="Helical" evidence="5">
    <location>
        <begin position="283"/>
        <end position="305"/>
    </location>
</feature>
<name>A0A285PA97_NATPI</name>
<evidence type="ECO:0000256" key="1">
    <source>
        <dbReference type="ARBA" id="ARBA00004141"/>
    </source>
</evidence>
<dbReference type="PANTHER" id="PTHR42729:SF1">
    <property type="entry name" value="OLIGO_DIPEPTIDE TRANSPORT, PERMEASE PROTEIN (DPPC-2)"/>
    <property type="match status" value="1"/>
</dbReference>
<comment type="subcellular location">
    <subcellularLocation>
        <location evidence="5">Cell membrane</location>
        <topology evidence="5">Multi-pass membrane protein</topology>
    </subcellularLocation>
    <subcellularLocation>
        <location evidence="1">Membrane</location>
        <topology evidence="1">Multi-pass membrane protein</topology>
    </subcellularLocation>
</comment>
<proteinExistence type="inferred from homology"/>
<dbReference type="OrthoDB" id="312811at2157"/>
<accession>A0A285PA97</accession>
<dbReference type="GO" id="GO:0004420">
    <property type="term" value="F:hydroxymethylglutaryl-CoA reductase (NADPH) activity"/>
    <property type="evidence" value="ECO:0007669"/>
    <property type="project" value="InterPro"/>
</dbReference>
<dbReference type="CDD" id="cd06261">
    <property type="entry name" value="TM_PBP2"/>
    <property type="match status" value="1"/>
</dbReference>
<evidence type="ECO:0000313" key="9">
    <source>
        <dbReference type="Proteomes" id="UP000219453"/>
    </source>
</evidence>
<evidence type="ECO:0000256" key="6">
    <source>
        <dbReference type="SAM" id="MobiDB-lite"/>
    </source>
</evidence>
<comment type="similarity">
    <text evidence="5">Belongs to the binding-protein-dependent transport system permease family.</text>
</comment>
<feature type="transmembrane region" description="Helical" evidence="5">
    <location>
        <begin position="232"/>
        <end position="254"/>
    </location>
</feature>
<dbReference type="Proteomes" id="UP000219453">
    <property type="component" value="Unassembled WGS sequence"/>
</dbReference>
<dbReference type="InterPro" id="IPR035906">
    <property type="entry name" value="MetI-like_sf"/>
</dbReference>
<feature type="domain" description="ABC transmembrane type-1" evidence="7">
    <location>
        <begin position="111"/>
        <end position="300"/>
    </location>
</feature>